<keyword evidence="10" id="KW-1185">Reference proteome</keyword>
<feature type="domain" description="Histidine kinase/HSP90-like ATPase" evidence="8">
    <location>
        <begin position="75"/>
        <end position="172"/>
    </location>
</feature>
<keyword evidence="5" id="KW-0547">Nucleotide-binding</keyword>
<comment type="caution">
    <text evidence="9">The sequence shown here is derived from an EMBL/GenBank/DDBJ whole genome shotgun (WGS) entry which is preliminary data.</text>
</comment>
<accession>A0ABW2UCP2</accession>
<evidence type="ECO:0000256" key="2">
    <source>
        <dbReference type="ARBA" id="ARBA00012438"/>
    </source>
</evidence>
<keyword evidence="3" id="KW-0597">Phosphoprotein</keyword>
<dbReference type="InterPro" id="IPR011495">
    <property type="entry name" value="Sig_transdc_His_kin_sub2_dim/P"/>
</dbReference>
<dbReference type="SMART" id="SM00387">
    <property type="entry name" value="HATPase_c"/>
    <property type="match status" value="1"/>
</dbReference>
<sequence>MLPEPALTAALAASQARIQSMALVHEFLYRADDLAQVRLDAYLAELLDFLHLSHNSDERPVQLSTDLHPLVLEAREATSFGLLVNELVSNAHKHAFRGPGPGHLHVSLSPRPTGFQLCVIDNGVGLPSGGGGEAASRSLGLQLVHRLAKQLKATVTASPSEPTGTRMEVTRN</sequence>
<dbReference type="EMBL" id="JBHTEK010000003">
    <property type="protein sequence ID" value="MFC7670576.1"/>
    <property type="molecule type" value="Genomic_DNA"/>
</dbReference>
<evidence type="ECO:0000313" key="10">
    <source>
        <dbReference type="Proteomes" id="UP001596513"/>
    </source>
</evidence>
<dbReference type="InterPro" id="IPR036890">
    <property type="entry name" value="HATPase_C_sf"/>
</dbReference>
<dbReference type="Gene3D" id="3.30.565.10">
    <property type="entry name" value="Histidine kinase-like ATPase, C-terminal domain"/>
    <property type="match status" value="1"/>
</dbReference>
<evidence type="ECO:0000256" key="6">
    <source>
        <dbReference type="ARBA" id="ARBA00022777"/>
    </source>
</evidence>
<evidence type="ECO:0000256" key="3">
    <source>
        <dbReference type="ARBA" id="ARBA00022553"/>
    </source>
</evidence>
<evidence type="ECO:0000256" key="1">
    <source>
        <dbReference type="ARBA" id="ARBA00000085"/>
    </source>
</evidence>
<evidence type="ECO:0000256" key="4">
    <source>
        <dbReference type="ARBA" id="ARBA00022679"/>
    </source>
</evidence>
<gene>
    <name evidence="9" type="ORF">ACFQT0_26755</name>
</gene>
<dbReference type="Pfam" id="PF07568">
    <property type="entry name" value="HisKA_2"/>
    <property type="match status" value="1"/>
</dbReference>
<proteinExistence type="predicted"/>
<evidence type="ECO:0000256" key="7">
    <source>
        <dbReference type="ARBA" id="ARBA00022840"/>
    </source>
</evidence>
<dbReference type="EC" id="2.7.13.3" evidence="2"/>
<evidence type="ECO:0000313" key="9">
    <source>
        <dbReference type="EMBL" id="MFC7670576.1"/>
    </source>
</evidence>
<organism evidence="9 10">
    <name type="scientific">Hymenobacter humi</name>
    <dbReference type="NCBI Taxonomy" id="1411620"/>
    <lineage>
        <taxon>Bacteria</taxon>
        <taxon>Pseudomonadati</taxon>
        <taxon>Bacteroidota</taxon>
        <taxon>Cytophagia</taxon>
        <taxon>Cytophagales</taxon>
        <taxon>Hymenobacteraceae</taxon>
        <taxon>Hymenobacter</taxon>
    </lineage>
</organism>
<dbReference type="PANTHER" id="PTHR41523">
    <property type="entry name" value="TWO-COMPONENT SYSTEM SENSOR PROTEIN"/>
    <property type="match status" value="1"/>
</dbReference>
<dbReference type="PANTHER" id="PTHR41523:SF8">
    <property type="entry name" value="ETHYLENE RESPONSE SENSOR PROTEIN"/>
    <property type="match status" value="1"/>
</dbReference>
<dbReference type="InterPro" id="IPR003594">
    <property type="entry name" value="HATPase_dom"/>
</dbReference>
<keyword evidence="7" id="KW-0067">ATP-binding</keyword>
<keyword evidence="6 9" id="KW-0418">Kinase</keyword>
<evidence type="ECO:0000259" key="8">
    <source>
        <dbReference type="SMART" id="SM00387"/>
    </source>
</evidence>
<keyword evidence="4 9" id="KW-0808">Transferase</keyword>
<dbReference type="Pfam" id="PF02518">
    <property type="entry name" value="HATPase_c"/>
    <property type="match status" value="1"/>
</dbReference>
<dbReference type="GO" id="GO:0004673">
    <property type="term" value="F:protein histidine kinase activity"/>
    <property type="evidence" value="ECO:0007669"/>
    <property type="project" value="UniProtKB-EC"/>
</dbReference>
<evidence type="ECO:0000256" key="5">
    <source>
        <dbReference type="ARBA" id="ARBA00022741"/>
    </source>
</evidence>
<name>A0ABW2UCP2_9BACT</name>
<protein>
    <recommendedName>
        <fullName evidence="2">histidine kinase</fullName>
        <ecNumber evidence="2">2.7.13.3</ecNumber>
    </recommendedName>
</protein>
<dbReference type="RefSeq" id="WP_380206287.1">
    <property type="nucleotide sequence ID" value="NZ_JBHTEK010000003.1"/>
</dbReference>
<dbReference type="Proteomes" id="UP001596513">
    <property type="component" value="Unassembled WGS sequence"/>
</dbReference>
<dbReference type="SUPFAM" id="SSF55874">
    <property type="entry name" value="ATPase domain of HSP90 chaperone/DNA topoisomerase II/histidine kinase"/>
    <property type="match status" value="1"/>
</dbReference>
<comment type="catalytic activity">
    <reaction evidence="1">
        <text>ATP + protein L-histidine = ADP + protein N-phospho-L-histidine.</text>
        <dbReference type="EC" id="2.7.13.3"/>
    </reaction>
</comment>
<dbReference type="CDD" id="cd16936">
    <property type="entry name" value="HATPase_RsbW-like"/>
    <property type="match status" value="1"/>
</dbReference>
<reference evidence="10" key="1">
    <citation type="journal article" date="2019" name="Int. J. Syst. Evol. Microbiol.">
        <title>The Global Catalogue of Microorganisms (GCM) 10K type strain sequencing project: providing services to taxonomists for standard genome sequencing and annotation.</title>
        <authorList>
            <consortium name="The Broad Institute Genomics Platform"/>
            <consortium name="The Broad Institute Genome Sequencing Center for Infectious Disease"/>
            <person name="Wu L."/>
            <person name="Ma J."/>
        </authorList>
    </citation>
    <scope>NUCLEOTIDE SEQUENCE [LARGE SCALE GENOMIC DNA]</scope>
    <source>
        <strain evidence="10">JCM 19635</strain>
    </source>
</reference>